<accession>A0A8C3FDC4</accession>
<dbReference type="InterPro" id="IPR017981">
    <property type="entry name" value="GPCR_2-like_7TM"/>
</dbReference>
<dbReference type="InterPro" id="IPR049883">
    <property type="entry name" value="NOTCH1_EGF-like"/>
</dbReference>
<evidence type="ECO:0000256" key="5">
    <source>
        <dbReference type="ARBA" id="ARBA00022692"/>
    </source>
</evidence>
<dbReference type="GeneTree" id="ENSGT00940000163334"/>
<dbReference type="PROSITE" id="PS50221">
    <property type="entry name" value="GAIN_B"/>
    <property type="match status" value="1"/>
</dbReference>
<protein>
    <submittedName>
        <fullName evidence="21">Uncharacterized protein</fullName>
    </submittedName>
</protein>
<comment type="similarity">
    <text evidence="2">Belongs to the G-protein coupled receptor 2 family. Adhesion G-protein coupled receptor (ADGR) subfamily.</text>
</comment>
<name>A0A8C3FDC4_CHRPI</name>
<feature type="transmembrane region" description="Helical" evidence="17">
    <location>
        <begin position="506"/>
        <end position="530"/>
    </location>
</feature>
<feature type="transmembrane region" description="Helical" evidence="17">
    <location>
        <begin position="578"/>
        <end position="601"/>
    </location>
</feature>
<dbReference type="PROSITE" id="PS50261">
    <property type="entry name" value="G_PROTEIN_RECEP_F2_4"/>
    <property type="match status" value="1"/>
</dbReference>
<keyword evidence="11 17" id="KW-0472">Membrane</keyword>
<keyword evidence="22" id="KW-1185">Reference proteome</keyword>
<dbReference type="Gene3D" id="2.60.220.50">
    <property type="match status" value="1"/>
</dbReference>
<evidence type="ECO:0000256" key="14">
    <source>
        <dbReference type="ARBA" id="ARBA00023180"/>
    </source>
</evidence>
<keyword evidence="14" id="KW-0325">Glycoprotein</keyword>
<dbReference type="GO" id="GO:0007189">
    <property type="term" value="P:adenylate cyclase-activating G protein-coupled receptor signaling pathway"/>
    <property type="evidence" value="ECO:0007669"/>
    <property type="project" value="TreeGrafter"/>
</dbReference>
<keyword evidence="12" id="KW-1015">Disulfide bond</keyword>
<dbReference type="SUPFAM" id="SSF57196">
    <property type="entry name" value="EGF/Laminin"/>
    <property type="match status" value="2"/>
</dbReference>
<evidence type="ECO:0000259" key="19">
    <source>
        <dbReference type="PROSITE" id="PS50221"/>
    </source>
</evidence>
<dbReference type="FunFam" id="1.20.1070.10:FF:000054">
    <property type="entry name" value="Adhesion G protein-coupled receptor E3"/>
    <property type="match status" value="1"/>
</dbReference>
<dbReference type="PROSITE" id="PS01187">
    <property type="entry name" value="EGF_CA"/>
    <property type="match status" value="1"/>
</dbReference>
<evidence type="ECO:0000256" key="2">
    <source>
        <dbReference type="ARBA" id="ARBA00007343"/>
    </source>
</evidence>
<evidence type="ECO:0000256" key="15">
    <source>
        <dbReference type="ARBA" id="ARBA00023224"/>
    </source>
</evidence>
<keyword evidence="3" id="KW-1003">Cell membrane</keyword>
<dbReference type="GO" id="GO:0007166">
    <property type="term" value="P:cell surface receptor signaling pathway"/>
    <property type="evidence" value="ECO:0007669"/>
    <property type="project" value="InterPro"/>
</dbReference>
<keyword evidence="5 17" id="KW-0812">Transmembrane</keyword>
<dbReference type="PROSITE" id="PS50026">
    <property type="entry name" value="EGF_3"/>
    <property type="match status" value="1"/>
</dbReference>
<keyword evidence="10" id="KW-0297">G-protein coupled receptor</keyword>
<dbReference type="PANTHER" id="PTHR12011:SF433">
    <property type="entry name" value="ADHESION G PROTEIN-COUPLED RECEPTOR E1-LIKE-RELATED"/>
    <property type="match status" value="1"/>
</dbReference>
<dbReference type="Pfam" id="PF00002">
    <property type="entry name" value="7tm_2"/>
    <property type="match status" value="1"/>
</dbReference>
<dbReference type="PRINTS" id="PR00249">
    <property type="entry name" value="GPCRSECRETIN"/>
</dbReference>
<dbReference type="PANTHER" id="PTHR12011">
    <property type="entry name" value="ADHESION G-PROTEIN COUPLED RECEPTOR"/>
    <property type="match status" value="1"/>
</dbReference>
<dbReference type="AlphaFoldDB" id="A0A8C3FDC4"/>
<feature type="transmembrane region" description="Helical" evidence="17">
    <location>
        <begin position="393"/>
        <end position="413"/>
    </location>
</feature>
<dbReference type="Ensembl" id="ENSCPBT00000008690.1">
    <property type="protein sequence ID" value="ENSCPBP00000007195.1"/>
    <property type="gene ID" value="ENSCPBG00000005680.1"/>
</dbReference>
<keyword evidence="7" id="KW-0677">Repeat</keyword>
<reference evidence="21" key="1">
    <citation type="submission" date="2025-08" db="UniProtKB">
        <authorList>
            <consortium name="Ensembl"/>
        </authorList>
    </citation>
    <scope>IDENTIFICATION</scope>
</reference>
<evidence type="ECO:0000256" key="6">
    <source>
        <dbReference type="ARBA" id="ARBA00022729"/>
    </source>
</evidence>
<sequence length="631" mass="69216">PADCGPHAKCTNVPGNYSCTCIDGYKPSSGKANFTHKWGHLTVQNIPSCAADIDECQGPRPADCGPHANCNNVNGSYSCTCIDGYESSSGKAKFTHASENTCQGELSPGPHRTLLSPPHSWAHSRPGNATRSFNSILNSTSLWDGGDKGDVGSCVTVLLQSVELASLATALRSPERTTQNVTTESLAVQTRLVTGNCSRDSEVFTLRAHEETMVVHCDTVTGAGLCFCSSRSCVLSPLSPGWPQWALGAAWREPWSCRWPQVCCRHVITETMFCGPGRMRMILLCFQAKKEKDEALCVYWKVVAESGSWSPDGCTTVHINSTHTNCSCDHLSSFAILMAPTTVTVSHPKLSMDYPLTIITYMGLSLSLLCLFLAILTFLLCRSIRNVSTSLHLQLCLCLFLADLLFLTTVTPTGSPVPCAVIAGLLHYLFLACFSWMLLEGLHLFLTVRNLKVVNYISASRFKKRFMYPFGYGFPALVVAISAAVNPDGYGTSKHCWLSLERGFRWSFLGPVCAIILINITFFALTLWILRNRLSSLNADVSTLRDHRLLTFKAIAQLFILGCTWSLGLLQVGPAAMVMAYLFTIINSLQGAFIFLVHCLLNRQVMEIVPKTLQGLVAEEIPRLFHLQSSR</sequence>
<evidence type="ECO:0000256" key="9">
    <source>
        <dbReference type="ARBA" id="ARBA00022989"/>
    </source>
</evidence>
<evidence type="ECO:0000256" key="11">
    <source>
        <dbReference type="ARBA" id="ARBA00023136"/>
    </source>
</evidence>
<feature type="transmembrane region" description="Helical" evidence="17">
    <location>
        <begin position="466"/>
        <end position="486"/>
    </location>
</feature>
<evidence type="ECO:0000256" key="8">
    <source>
        <dbReference type="ARBA" id="ARBA00022837"/>
    </source>
</evidence>
<dbReference type="InterPro" id="IPR046338">
    <property type="entry name" value="GAIN_dom_sf"/>
</dbReference>
<dbReference type="InterPro" id="IPR018097">
    <property type="entry name" value="EGF_Ca-bd_CS"/>
</dbReference>
<dbReference type="InterPro" id="IPR000832">
    <property type="entry name" value="GPCR_2_secretin-like"/>
</dbReference>
<evidence type="ECO:0000256" key="7">
    <source>
        <dbReference type="ARBA" id="ARBA00022737"/>
    </source>
</evidence>
<evidence type="ECO:0000313" key="21">
    <source>
        <dbReference type="Ensembl" id="ENSCPBP00000007195.1"/>
    </source>
</evidence>
<dbReference type="PROSITE" id="PS00010">
    <property type="entry name" value="ASX_HYDROXYL"/>
    <property type="match status" value="1"/>
</dbReference>
<evidence type="ECO:0000256" key="1">
    <source>
        <dbReference type="ARBA" id="ARBA00004651"/>
    </source>
</evidence>
<comment type="subcellular location">
    <subcellularLocation>
        <location evidence="1">Cell membrane</location>
        <topology evidence="1">Multi-pass membrane protein</topology>
    </subcellularLocation>
</comment>
<dbReference type="SMART" id="SM00303">
    <property type="entry name" value="GPS"/>
    <property type="match status" value="1"/>
</dbReference>
<feature type="transmembrane region" description="Helical" evidence="17">
    <location>
        <begin position="425"/>
        <end position="446"/>
    </location>
</feature>
<dbReference type="InterPro" id="IPR000742">
    <property type="entry name" value="EGF"/>
</dbReference>
<dbReference type="PROSITE" id="PS00650">
    <property type="entry name" value="G_PROTEIN_RECEP_F2_2"/>
    <property type="match status" value="1"/>
</dbReference>
<dbReference type="CDD" id="cd15439">
    <property type="entry name" value="7tmB2_EMR"/>
    <property type="match status" value="1"/>
</dbReference>
<evidence type="ECO:0000259" key="18">
    <source>
        <dbReference type="PROSITE" id="PS50026"/>
    </source>
</evidence>
<keyword evidence="13" id="KW-0675">Receptor</keyword>
<evidence type="ECO:0000256" key="12">
    <source>
        <dbReference type="ARBA" id="ARBA00023157"/>
    </source>
</evidence>
<feature type="transmembrane region" description="Helical" evidence="17">
    <location>
        <begin position="358"/>
        <end position="381"/>
    </location>
</feature>
<organism evidence="21 22">
    <name type="scientific">Chrysemys picta bellii</name>
    <name type="common">Western painted turtle</name>
    <name type="synonym">Emys bellii</name>
    <dbReference type="NCBI Taxonomy" id="8478"/>
    <lineage>
        <taxon>Eukaryota</taxon>
        <taxon>Metazoa</taxon>
        <taxon>Chordata</taxon>
        <taxon>Craniata</taxon>
        <taxon>Vertebrata</taxon>
        <taxon>Euteleostomi</taxon>
        <taxon>Archelosauria</taxon>
        <taxon>Testudinata</taxon>
        <taxon>Testudines</taxon>
        <taxon>Cryptodira</taxon>
        <taxon>Durocryptodira</taxon>
        <taxon>Testudinoidea</taxon>
        <taxon>Emydidae</taxon>
        <taxon>Chrysemys</taxon>
    </lineage>
</organism>
<reference evidence="21" key="2">
    <citation type="submission" date="2025-09" db="UniProtKB">
        <authorList>
            <consortium name="Ensembl"/>
        </authorList>
    </citation>
    <scope>IDENTIFICATION</scope>
</reference>
<dbReference type="PRINTS" id="PR01128">
    <property type="entry name" value="EMR1HORMONER"/>
</dbReference>
<evidence type="ECO:0000256" key="4">
    <source>
        <dbReference type="ARBA" id="ARBA00022536"/>
    </source>
</evidence>
<proteinExistence type="inferred from homology"/>
<evidence type="ECO:0000256" key="16">
    <source>
        <dbReference type="PROSITE-ProRule" id="PRU00076"/>
    </source>
</evidence>
<dbReference type="Gene3D" id="2.10.25.10">
    <property type="entry name" value="Laminin"/>
    <property type="match status" value="2"/>
</dbReference>
<dbReference type="Gene3D" id="1.20.1070.10">
    <property type="entry name" value="Rhodopsin 7-helix transmembrane proteins"/>
    <property type="match status" value="1"/>
</dbReference>
<feature type="domain" description="GAIN-B" evidence="19">
    <location>
        <begin position="294"/>
        <end position="344"/>
    </location>
</feature>
<evidence type="ECO:0000313" key="22">
    <source>
        <dbReference type="Proteomes" id="UP000694380"/>
    </source>
</evidence>
<evidence type="ECO:0000256" key="3">
    <source>
        <dbReference type="ARBA" id="ARBA00022475"/>
    </source>
</evidence>
<dbReference type="OMA" id="NAICHST"/>
<evidence type="ECO:0000259" key="20">
    <source>
        <dbReference type="PROSITE" id="PS50261"/>
    </source>
</evidence>
<keyword evidence="8" id="KW-0106">Calcium</keyword>
<evidence type="ECO:0000256" key="17">
    <source>
        <dbReference type="SAM" id="Phobius"/>
    </source>
</evidence>
<dbReference type="InterPro" id="IPR057244">
    <property type="entry name" value="GAIN_B"/>
</dbReference>
<dbReference type="SMART" id="SM00179">
    <property type="entry name" value="EGF_CA"/>
    <property type="match status" value="2"/>
</dbReference>
<keyword evidence="9 17" id="KW-1133">Transmembrane helix</keyword>
<dbReference type="InterPro" id="IPR017983">
    <property type="entry name" value="GPCR_2_secretin-like_CS"/>
</dbReference>
<dbReference type="Pfam" id="PF07645">
    <property type="entry name" value="EGF_CA"/>
    <property type="match status" value="2"/>
</dbReference>
<dbReference type="CDD" id="cd00054">
    <property type="entry name" value="EGF_CA"/>
    <property type="match status" value="2"/>
</dbReference>
<dbReference type="FunFam" id="2.10.25.10:FF:000038">
    <property type="entry name" value="Fibrillin 2"/>
    <property type="match status" value="1"/>
</dbReference>
<dbReference type="InterPro" id="IPR000203">
    <property type="entry name" value="GPS"/>
</dbReference>
<dbReference type="Pfam" id="PF01825">
    <property type="entry name" value="GPS"/>
    <property type="match status" value="1"/>
</dbReference>
<keyword evidence="15" id="KW-0807">Transducer</keyword>
<evidence type="ECO:0000256" key="13">
    <source>
        <dbReference type="ARBA" id="ARBA00023170"/>
    </source>
</evidence>
<comment type="caution">
    <text evidence="16">Lacks conserved residue(s) required for the propagation of feature annotation.</text>
</comment>
<dbReference type="GO" id="GO:0004930">
    <property type="term" value="F:G protein-coupled receptor activity"/>
    <property type="evidence" value="ECO:0007669"/>
    <property type="project" value="UniProtKB-KW"/>
</dbReference>
<feature type="domain" description="EGF-like" evidence="18">
    <location>
        <begin position="52"/>
        <end position="91"/>
    </location>
</feature>
<dbReference type="InterPro" id="IPR000152">
    <property type="entry name" value="EGF-type_Asp/Asn_hydroxyl_site"/>
</dbReference>
<evidence type="ECO:0000256" key="10">
    <source>
        <dbReference type="ARBA" id="ARBA00023040"/>
    </source>
</evidence>
<dbReference type="InterPro" id="IPR001740">
    <property type="entry name" value="GPCR_2_EMR1-like_rcpt"/>
</dbReference>
<keyword evidence="6" id="KW-0732">Signal</keyword>
<dbReference type="InterPro" id="IPR001881">
    <property type="entry name" value="EGF-like_Ca-bd_dom"/>
</dbReference>
<feature type="domain" description="G-protein coupled receptors family 2 profile 2" evidence="20">
    <location>
        <begin position="356"/>
        <end position="602"/>
    </location>
</feature>
<dbReference type="GO" id="GO:0005886">
    <property type="term" value="C:plasma membrane"/>
    <property type="evidence" value="ECO:0007669"/>
    <property type="project" value="UniProtKB-SubCell"/>
</dbReference>
<dbReference type="Proteomes" id="UP000694380">
    <property type="component" value="Unplaced"/>
</dbReference>
<keyword evidence="4 16" id="KW-0245">EGF-like domain</keyword>
<dbReference type="GO" id="GO:0005509">
    <property type="term" value="F:calcium ion binding"/>
    <property type="evidence" value="ECO:0007669"/>
    <property type="project" value="InterPro"/>
</dbReference>
<feature type="transmembrane region" description="Helical" evidence="17">
    <location>
        <begin position="550"/>
        <end position="572"/>
    </location>
</feature>